<dbReference type="PROSITE" id="PS00211">
    <property type="entry name" value="ABC_TRANSPORTER_1"/>
    <property type="match status" value="1"/>
</dbReference>
<dbReference type="Gene3D" id="3.40.50.300">
    <property type="entry name" value="P-loop containing nucleotide triphosphate hydrolases"/>
    <property type="match status" value="1"/>
</dbReference>
<dbReference type="AlphaFoldDB" id="A0A372JF03"/>
<dbReference type="InterPro" id="IPR017871">
    <property type="entry name" value="ABC_transporter-like_CS"/>
</dbReference>
<evidence type="ECO:0000259" key="5">
    <source>
        <dbReference type="PROSITE" id="PS50893"/>
    </source>
</evidence>
<evidence type="ECO:0000256" key="3">
    <source>
        <dbReference type="ARBA" id="ARBA00022840"/>
    </source>
</evidence>
<dbReference type="GO" id="GO:0005886">
    <property type="term" value="C:plasma membrane"/>
    <property type="evidence" value="ECO:0007669"/>
    <property type="project" value="TreeGrafter"/>
</dbReference>
<dbReference type="SMART" id="SM00382">
    <property type="entry name" value="AAA"/>
    <property type="match status" value="1"/>
</dbReference>
<evidence type="ECO:0000256" key="4">
    <source>
        <dbReference type="SAM" id="MobiDB-lite"/>
    </source>
</evidence>
<proteinExistence type="predicted"/>
<dbReference type="InterPro" id="IPR003593">
    <property type="entry name" value="AAA+_ATPase"/>
</dbReference>
<dbReference type="Pfam" id="PF00005">
    <property type="entry name" value="ABC_tran"/>
    <property type="match status" value="1"/>
</dbReference>
<keyword evidence="3 6" id="KW-0067">ATP-binding</keyword>
<reference evidence="6 7" key="1">
    <citation type="submission" date="2018-08" db="EMBL/GenBank/DDBJ databases">
        <title>Actinomadura jelena sp. nov., a novel Actinomycete isolated from soil in Chad.</title>
        <authorList>
            <person name="Shi L."/>
        </authorList>
    </citation>
    <scope>NUCLEOTIDE SEQUENCE [LARGE SCALE GENOMIC DNA]</scope>
    <source>
        <strain evidence="6 7">NEAU-G17</strain>
    </source>
</reference>
<dbReference type="InterPro" id="IPR003439">
    <property type="entry name" value="ABC_transporter-like_ATP-bd"/>
</dbReference>
<dbReference type="GO" id="GO:0005524">
    <property type="term" value="F:ATP binding"/>
    <property type="evidence" value="ECO:0007669"/>
    <property type="project" value="UniProtKB-KW"/>
</dbReference>
<comment type="caution">
    <text evidence="6">The sequence shown here is derived from an EMBL/GenBank/DDBJ whole genome shotgun (WGS) entry which is preliminary data.</text>
</comment>
<evidence type="ECO:0000256" key="1">
    <source>
        <dbReference type="ARBA" id="ARBA00022448"/>
    </source>
</evidence>
<dbReference type="PANTHER" id="PTHR24220">
    <property type="entry name" value="IMPORT ATP-BINDING PROTEIN"/>
    <property type="match status" value="1"/>
</dbReference>
<name>A0A372JF03_9ACTN</name>
<evidence type="ECO:0000313" key="7">
    <source>
        <dbReference type="Proteomes" id="UP000261811"/>
    </source>
</evidence>
<evidence type="ECO:0000313" key="6">
    <source>
        <dbReference type="EMBL" id="RFU38424.1"/>
    </source>
</evidence>
<dbReference type="CDD" id="cd03255">
    <property type="entry name" value="ABC_MJ0796_LolCDE_FtsE"/>
    <property type="match status" value="1"/>
</dbReference>
<feature type="region of interest" description="Disordered" evidence="4">
    <location>
        <begin position="221"/>
        <end position="270"/>
    </location>
</feature>
<dbReference type="OrthoDB" id="3266715at2"/>
<dbReference type="PROSITE" id="PS50893">
    <property type="entry name" value="ABC_TRANSPORTER_2"/>
    <property type="match status" value="1"/>
</dbReference>
<feature type="domain" description="ABC transporter" evidence="5">
    <location>
        <begin position="9"/>
        <end position="244"/>
    </location>
</feature>
<organism evidence="6 7">
    <name type="scientific">Actinomadura logoneensis</name>
    <dbReference type="NCBI Taxonomy" id="2293572"/>
    <lineage>
        <taxon>Bacteria</taxon>
        <taxon>Bacillati</taxon>
        <taxon>Actinomycetota</taxon>
        <taxon>Actinomycetes</taxon>
        <taxon>Streptosporangiales</taxon>
        <taxon>Thermomonosporaceae</taxon>
        <taxon>Actinomadura</taxon>
    </lineage>
</organism>
<evidence type="ECO:0000256" key="2">
    <source>
        <dbReference type="ARBA" id="ARBA00022741"/>
    </source>
</evidence>
<sequence length="270" mass="28201">MNTPSSPVLSGTGLVKRFGSTVALGGVDLAVGRAEAVAIMGPSGSGKSTLLHCLAGIMRPDEGEVRLLGDRIDDLGERRRSALRRTRFGFVFQFGQLLPELPADENVALPLMLGGTSRAEAVRSARAWFGPLGLAGMEGRRPGELSGGQAQRVAIARALASRPAVVFADEPTGALDQATGHETMRLLVEATRRNGASLVVVTHDPGVAAWCDRTVEVRDGRLLTGAPPAPPQPGPSPFPPSSQPDPSQFAPPSQPDPPQFPPPSQPYGAS</sequence>
<keyword evidence="1" id="KW-0813">Transport</keyword>
<dbReference type="SUPFAM" id="SSF52540">
    <property type="entry name" value="P-loop containing nucleoside triphosphate hydrolases"/>
    <property type="match status" value="1"/>
</dbReference>
<gene>
    <name evidence="6" type="ORF">DZF91_27760</name>
</gene>
<dbReference type="PANTHER" id="PTHR24220:SF685">
    <property type="entry name" value="ABC TRANSPORTER RELATED"/>
    <property type="match status" value="1"/>
</dbReference>
<dbReference type="Proteomes" id="UP000261811">
    <property type="component" value="Unassembled WGS sequence"/>
</dbReference>
<feature type="compositionally biased region" description="Pro residues" evidence="4">
    <location>
        <begin position="227"/>
        <end position="243"/>
    </location>
</feature>
<keyword evidence="7" id="KW-1185">Reference proteome</keyword>
<feature type="compositionally biased region" description="Pro residues" evidence="4">
    <location>
        <begin position="252"/>
        <end position="270"/>
    </location>
</feature>
<accession>A0A372JF03</accession>
<dbReference type="GO" id="GO:0022857">
    <property type="term" value="F:transmembrane transporter activity"/>
    <property type="evidence" value="ECO:0007669"/>
    <property type="project" value="TreeGrafter"/>
</dbReference>
<dbReference type="GO" id="GO:0016887">
    <property type="term" value="F:ATP hydrolysis activity"/>
    <property type="evidence" value="ECO:0007669"/>
    <property type="project" value="InterPro"/>
</dbReference>
<dbReference type="InterPro" id="IPR015854">
    <property type="entry name" value="ABC_transpr_LolD-like"/>
</dbReference>
<dbReference type="InterPro" id="IPR017911">
    <property type="entry name" value="MacB-like_ATP-bd"/>
</dbReference>
<protein>
    <submittedName>
        <fullName evidence="6">ABC transporter ATP-binding protein</fullName>
    </submittedName>
</protein>
<dbReference type="InterPro" id="IPR027417">
    <property type="entry name" value="P-loop_NTPase"/>
</dbReference>
<dbReference type="EMBL" id="QURH01000805">
    <property type="protein sequence ID" value="RFU38424.1"/>
    <property type="molecule type" value="Genomic_DNA"/>
</dbReference>
<keyword evidence="2" id="KW-0547">Nucleotide-binding</keyword>